<proteinExistence type="inferred from homology"/>
<evidence type="ECO:0000256" key="1">
    <source>
        <dbReference type="ARBA" id="ARBA00004141"/>
    </source>
</evidence>
<feature type="transmembrane region" description="Helical" evidence="9">
    <location>
        <begin position="604"/>
        <end position="631"/>
    </location>
</feature>
<evidence type="ECO:0000256" key="5">
    <source>
        <dbReference type="ARBA" id="ARBA00022989"/>
    </source>
</evidence>
<feature type="transmembrane region" description="Helical" evidence="9">
    <location>
        <begin position="662"/>
        <end position="680"/>
    </location>
</feature>
<feature type="transmembrane region" description="Helical" evidence="9">
    <location>
        <begin position="686"/>
        <end position="706"/>
    </location>
</feature>
<dbReference type="Pfam" id="PF14703">
    <property type="entry name" value="PHM7_cyt"/>
    <property type="match status" value="1"/>
</dbReference>
<feature type="compositionally biased region" description="Basic and acidic residues" evidence="8">
    <location>
        <begin position="908"/>
        <end position="923"/>
    </location>
</feature>
<feature type="compositionally biased region" description="Basic residues" evidence="8">
    <location>
        <begin position="292"/>
        <end position="306"/>
    </location>
</feature>
<evidence type="ECO:0000259" key="11">
    <source>
        <dbReference type="Pfam" id="PF13967"/>
    </source>
</evidence>
<feature type="region of interest" description="Disordered" evidence="8">
    <location>
        <begin position="830"/>
        <end position="966"/>
    </location>
</feature>
<evidence type="ECO:0000313" key="14">
    <source>
        <dbReference type="Proteomes" id="UP000800092"/>
    </source>
</evidence>
<comment type="similarity">
    <text evidence="2">Belongs to the CSC1 (TC 1.A.17) family.</text>
</comment>
<feature type="coiled-coil region" evidence="7">
    <location>
        <begin position="312"/>
        <end position="339"/>
    </location>
</feature>
<feature type="transmembrane region" description="Helical" evidence="9">
    <location>
        <begin position="124"/>
        <end position="141"/>
    </location>
</feature>
<dbReference type="InterPro" id="IPR032880">
    <property type="entry name" value="CSC1/OSCA1-like_N"/>
</dbReference>
<accession>A0A6A6HBY2</accession>
<evidence type="ECO:0000256" key="7">
    <source>
        <dbReference type="SAM" id="Coils"/>
    </source>
</evidence>
<evidence type="ECO:0000259" key="10">
    <source>
        <dbReference type="Pfam" id="PF02714"/>
    </source>
</evidence>
<feature type="domain" description="CSC1/OSCA1-like N-terminal transmembrane" evidence="11">
    <location>
        <begin position="38"/>
        <end position="192"/>
    </location>
</feature>
<evidence type="ECO:0000256" key="2">
    <source>
        <dbReference type="ARBA" id="ARBA00007779"/>
    </source>
</evidence>
<dbReference type="PANTHER" id="PTHR13018:SF149">
    <property type="entry name" value="DOMAIN PROTEIN, PUTATIVE (AFU_ORTHOLOGUE AFUA_3G11660)-RELATED"/>
    <property type="match status" value="1"/>
</dbReference>
<dbReference type="InterPro" id="IPR027815">
    <property type="entry name" value="CSC1/OSCA1-like_cyt"/>
</dbReference>
<keyword evidence="7" id="KW-0175">Coiled coil</keyword>
<feature type="transmembrane region" description="Helical" evidence="9">
    <location>
        <begin position="395"/>
        <end position="422"/>
    </location>
</feature>
<dbReference type="AlphaFoldDB" id="A0A6A6HBY2"/>
<evidence type="ECO:0000256" key="3">
    <source>
        <dbReference type="ARBA" id="ARBA00022448"/>
    </source>
</evidence>
<gene>
    <name evidence="13" type="ORF">EV356DRAFT_445045</name>
</gene>
<feature type="transmembrane region" description="Helical" evidence="9">
    <location>
        <begin position="489"/>
        <end position="513"/>
    </location>
</feature>
<evidence type="ECO:0000259" key="12">
    <source>
        <dbReference type="Pfam" id="PF14703"/>
    </source>
</evidence>
<dbReference type="EMBL" id="ML991791">
    <property type="protein sequence ID" value="KAF2235512.1"/>
    <property type="molecule type" value="Genomic_DNA"/>
</dbReference>
<dbReference type="OrthoDB" id="2150324at2759"/>
<keyword evidence="14" id="KW-1185">Reference proteome</keyword>
<feature type="transmembrane region" description="Helical" evidence="9">
    <location>
        <begin position="442"/>
        <end position="462"/>
    </location>
</feature>
<protein>
    <submittedName>
        <fullName evidence="13">Putative DUF221 domain protein</fullName>
    </submittedName>
</protein>
<evidence type="ECO:0000256" key="4">
    <source>
        <dbReference type="ARBA" id="ARBA00022692"/>
    </source>
</evidence>
<dbReference type="Pfam" id="PF02714">
    <property type="entry name" value="RSN1_7TM"/>
    <property type="match status" value="1"/>
</dbReference>
<keyword evidence="4 9" id="KW-0812">Transmembrane</keyword>
<dbReference type="GO" id="GO:0005227">
    <property type="term" value="F:calcium-activated cation channel activity"/>
    <property type="evidence" value="ECO:0007669"/>
    <property type="project" value="InterPro"/>
</dbReference>
<comment type="subcellular location">
    <subcellularLocation>
        <location evidence="1">Membrane</location>
        <topology evidence="1">Multi-pass membrane protein</topology>
    </subcellularLocation>
</comment>
<dbReference type="GO" id="GO:0005886">
    <property type="term" value="C:plasma membrane"/>
    <property type="evidence" value="ECO:0007669"/>
    <property type="project" value="TreeGrafter"/>
</dbReference>
<reference evidence="13" key="1">
    <citation type="journal article" date="2020" name="Stud. Mycol.">
        <title>101 Dothideomycetes genomes: a test case for predicting lifestyles and emergence of pathogens.</title>
        <authorList>
            <person name="Haridas S."/>
            <person name="Albert R."/>
            <person name="Binder M."/>
            <person name="Bloem J."/>
            <person name="Labutti K."/>
            <person name="Salamov A."/>
            <person name="Andreopoulos B."/>
            <person name="Baker S."/>
            <person name="Barry K."/>
            <person name="Bills G."/>
            <person name="Bluhm B."/>
            <person name="Cannon C."/>
            <person name="Castanera R."/>
            <person name="Culley D."/>
            <person name="Daum C."/>
            <person name="Ezra D."/>
            <person name="Gonzalez J."/>
            <person name="Henrissat B."/>
            <person name="Kuo A."/>
            <person name="Liang C."/>
            <person name="Lipzen A."/>
            <person name="Lutzoni F."/>
            <person name="Magnuson J."/>
            <person name="Mondo S."/>
            <person name="Nolan M."/>
            <person name="Ohm R."/>
            <person name="Pangilinan J."/>
            <person name="Park H.-J."/>
            <person name="Ramirez L."/>
            <person name="Alfaro M."/>
            <person name="Sun H."/>
            <person name="Tritt A."/>
            <person name="Yoshinaga Y."/>
            <person name="Zwiers L.-H."/>
            <person name="Turgeon B."/>
            <person name="Goodwin S."/>
            <person name="Spatafora J."/>
            <person name="Crous P."/>
            <person name="Grigoriev I."/>
        </authorList>
    </citation>
    <scope>NUCLEOTIDE SEQUENCE</scope>
    <source>
        <strain evidence="13">Tuck. ex Michener</strain>
    </source>
</reference>
<dbReference type="InterPro" id="IPR045122">
    <property type="entry name" value="Csc1-like"/>
</dbReference>
<feature type="compositionally biased region" description="Low complexity" evidence="8">
    <location>
        <begin position="859"/>
        <end position="876"/>
    </location>
</feature>
<dbReference type="Pfam" id="PF13967">
    <property type="entry name" value="RSN1_TM"/>
    <property type="match status" value="1"/>
</dbReference>
<dbReference type="InterPro" id="IPR003864">
    <property type="entry name" value="CSC1/OSCA1-like_7TM"/>
</dbReference>
<feature type="domain" description="CSC1/OSCA1-like cytosolic" evidence="12">
    <location>
        <begin position="216"/>
        <end position="382"/>
    </location>
</feature>
<sequence>MEPSTTHGLLPRQSQQSSTDIFLSLIADPFSSQIQSSAFLSALGVSVGLTVLITLAFSLLRPYNAITYAPKLRHADQKHAPPPIGKGITDWVVPVTKTREQHLVDKIGLDAVVFLRFTHMCRNMFAVLSIVGCAIVIPVNIKGGFAGGHGQSFDDVSAFMKLTPQYVAGNYFWAFVVCAYLFDIIICYFLWSNYRAILRLRRNYFQSAEYQKGLHARSLMVTNIPREYRTDEGVVRLIDEVRNVNEIPRAAIARNVKDLPDLIEEHEDAVLELEGYLAKYLKNPDKLPAKRPMCKPSKKDKSRSHNQKVDAIDYLTSRVKELETEIKEVRQSVDKRDAMPYGFASFDSIELAHSVAYVGRGRYPQGSKIILSPKPHDLIWKNLAMEPKTRKTRNIFLNGWMVIFSLIFIVPNALTSVFLSNLSHLGMVWPGFNKTLKAEPQFWAVVQGIAAPLVSALFYLGLPAMIRRMATHAGDLSKTSRERHVLAKVYGFFVFNNLIVFSIFSAVWAFFAAVIAAKKNNQDGFEAVKNQHVIHNLVVTLCSTTTYWLTFLLQRSWSAALDLSQAWTLAWGYFRRRFTSPTPRQLIELTAPPPFEFVDYYNSFLFYATVAICFATLQPLCLPIAGLYFALDSYMKKYMLMYIFITKYESGGKYWRTVFNRFLFATFLGNLVIAVVVGPQDGNVRWAMLAALAPLPFLLGAFKWYCKRSFDDSIDFYTRGEAADRDPDLASSDKKTRRSDRVAVKFGHPALYKPLIVPMVAEKSQHLLKEVYRGRLSADLDMDGNGGYGDIYMNPMSQKHPGKRDDEPDGPFQFVAESEMDFANFKDREDFREDHGGEGGLYSRPDTPDSWTLGHSKPGSRNQSGSRSSSVASAGREFTGGAGTTYPAGYHQTPSALREASPAPSYESDSRSMSRGPTLDRVETNGSGRGTLLRNAAPMPSSLVPGGGTRALDDTSYDQFRRGRQR</sequence>
<dbReference type="PANTHER" id="PTHR13018">
    <property type="entry name" value="PROBABLE MEMBRANE PROTEIN DUF221-RELATED"/>
    <property type="match status" value="1"/>
</dbReference>
<feature type="region of interest" description="Disordered" evidence="8">
    <location>
        <begin position="792"/>
        <end position="812"/>
    </location>
</feature>
<evidence type="ECO:0000256" key="6">
    <source>
        <dbReference type="ARBA" id="ARBA00023136"/>
    </source>
</evidence>
<feature type="transmembrane region" description="Helical" evidence="9">
    <location>
        <begin position="171"/>
        <end position="191"/>
    </location>
</feature>
<keyword evidence="5 9" id="KW-1133">Transmembrane helix</keyword>
<keyword evidence="6 9" id="KW-0472">Membrane</keyword>
<name>A0A6A6HBY2_VIRVR</name>
<dbReference type="Proteomes" id="UP000800092">
    <property type="component" value="Unassembled WGS sequence"/>
</dbReference>
<feature type="region of interest" description="Disordered" evidence="8">
    <location>
        <begin position="288"/>
        <end position="307"/>
    </location>
</feature>
<feature type="transmembrane region" description="Helical" evidence="9">
    <location>
        <begin position="38"/>
        <end position="60"/>
    </location>
</feature>
<evidence type="ECO:0000256" key="8">
    <source>
        <dbReference type="SAM" id="MobiDB-lite"/>
    </source>
</evidence>
<evidence type="ECO:0000313" key="13">
    <source>
        <dbReference type="EMBL" id="KAF2235512.1"/>
    </source>
</evidence>
<keyword evidence="3" id="KW-0813">Transport</keyword>
<organism evidence="13 14">
    <name type="scientific">Viridothelium virens</name>
    <name type="common">Speckled blister lichen</name>
    <name type="synonym">Trypethelium virens</name>
    <dbReference type="NCBI Taxonomy" id="1048519"/>
    <lineage>
        <taxon>Eukaryota</taxon>
        <taxon>Fungi</taxon>
        <taxon>Dikarya</taxon>
        <taxon>Ascomycota</taxon>
        <taxon>Pezizomycotina</taxon>
        <taxon>Dothideomycetes</taxon>
        <taxon>Dothideomycetes incertae sedis</taxon>
        <taxon>Trypetheliales</taxon>
        <taxon>Trypetheliaceae</taxon>
        <taxon>Viridothelium</taxon>
    </lineage>
</organism>
<feature type="domain" description="CSC1/OSCA1-like 7TM region" evidence="10">
    <location>
        <begin position="393"/>
        <end position="674"/>
    </location>
</feature>
<evidence type="ECO:0000256" key="9">
    <source>
        <dbReference type="SAM" id="Phobius"/>
    </source>
</evidence>